<evidence type="ECO:0000256" key="4">
    <source>
        <dbReference type="ARBA" id="ARBA00023172"/>
    </source>
</evidence>
<comment type="caution">
    <text evidence="6">The sequence shown here is derived from an EMBL/GenBank/DDBJ whole genome shotgun (WGS) entry which is preliminary data.</text>
</comment>
<name>A0A3M0Z1V0_9BACT</name>
<dbReference type="Proteomes" id="UP000269410">
    <property type="component" value="Unassembled WGS sequence"/>
</dbReference>
<dbReference type="Gene3D" id="2.40.50.140">
    <property type="entry name" value="Nucleic acid-binding proteins"/>
    <property type="match status" value="1"/>
</dbReference>
<sequence length="170" mass="19482">MISKITGIIEQIDIDNSRLYLKTDFGISFVVYTINLKSLRNGDSIELFTIVLYREESHTIWGFKSSLLRDLFELLISVNGVGPKMAASLIEDVGYENILKGIMYGDWTLLKTSGIGQKLTKKIIEGLRDNKKLQSFIRNNDISVDNLFYKYENRVKIEEVKKAMLSLGYK</sequence>
<keyword evidence="2" id="KW-0227">DNA damage</keyword>
<keyword evidence="1" id="KW-0963">Cytoplasm</keyword>
<gene>
    <name evidence="6" type="ORF">D6810_00465</name>
</gene>
<protein>
    <recommendedName>
        <fullName evidence="8">DNA helicase</fullName>
    </recommendedName>
</protein>
<evidence type="ECO:0000256" key="2">
    <source>
        <dbReference type="ARBA" id="ARBA00022763"/>
    </source>
</evidence>
<keyword evidence="5" id="KW-0234">DNA repair</keyword>
<dbReference type="SUPFAM" id="SSF47781">
    <property type="entry name" value="RuvA domain 2-like"/>
    <property type="match status" value="1"/>
</dbReference>
<keyword evidence="3" id="KW-0238">DNA-binding</keyword>
<dbReference type="NCBIfam" id="TIGR00084">
    <property type="entry name" value="ruvA"/>
    <property type="match status" value="1"/>
</dbReference>
<dbReference type="InterPro" id="IPR012340">
    <property type="entry name" value="NA-bd_OB-fold"/>
</dbReference>
<accession>A0A3M0Z1V0</accession>
<dbReference type="Gene3D" id="1.10.150.20">
    <property type="entry name" value="5' to 3' exonuclease, C-terminal subdomain"/>
    <property type="match status" value="1"/>
</dbReference>
<organism evidence="6 7">
    <name type="scientific">Candidatus Dojkabacteria bacterium</name>
    <dbReference type="NCBI Taxonomy" id="2099670"/>
    <lineage>
        <taxon>Bacteria</taxon>
        <taxon>Candidatus Dojkabacteria</taxon>
    </lineage>
</organism>
<dbReference type="GO" id="GO:0006310">
    <property type="term" value="P:DNA recombination"/>
    <property type="evidence" value="ECO:0007669"/>
    <property type="project" value="UniProtKB-KW"/>
</dbReference>
<dbReference type="GO" id="GO:0003678">
    <property type="term" value="F:DNA helicase activity"/>
    <property type="evidence" value="ECO:0007669"/>
    <property type="project" value="InterPro"/>
</dbReference>
<evidence type="ECO:0008006" key="8">
    <source>
        <dbReference type="Google" id="ProtNLM"/>
    </source>
</evidence>
<dbReference type="EMBL" id="RFKV01000015">
    <property type="protein sequence ID" value="RMD77647.1"/>
    <property type="molecule type" value="Genomic_DNA"/>
</dbReference>
<reference evidence="6 7" key="1">
    <citation type="submission" date="2018-10" db="EMBL/GenBank/DDBJ databases">
        <title>Thermophilic Lithotrophy and Phototrophy in an Intertidal, Iron-rich, Geothermal Spring.</title>
        <authorList>
            <person name="Ward L.M."/>
            <person name="Idei A."/>
            <person name="Nakagawa M."/>
            <person name="Ueno Y."/>
            <person name="Fischer W."/>
            <person name="Mcglynn S.E."/>
        </authorList>
    </citation>
    <scope>NUCLEOTIDE SEQUENCE [LARGE SCALE GENOMIC DNA]</scope>
    <source>
        <strain evidence="6">J137</strain>
    </source>
</reference>
<evidence type="ECO:0000313" key="7">
    <source>
        <dbReference type="Proteomes" id="UP000269410"/>
    </source>
</evidence>
<dbReference type="InterPro" id="IPR010994">
    <property type="entry name" value="RuvA_2-like"/>
</dbReference>
<evidence type="ECO:0000313" key="6">
    <source>
        <dbReference type="EMBL" id="RMD77647.1"/>
    </source>
</evidence>
<dbReference type="Pfam" id="PF14520">
    <property type="entry name" value="HHH_5"/>
    <property type="match status" value="1"/>
</dbReference>
<keyword evidence="4" id="KW-0233">DNA recombination</keyword>
<evidence type="ECO:0000256" key="5">
    <source>
        <dbReference type="ARBA" id="ARBA00023204"/>
    </source>
</evidence>
<dbReference type="GO" id="GO:0003677">
    <property type="term" value="F:DNA binding"/>
    <property type="evidence" value="ECO:0007669"/>
    <property type="project" value="UniProtKB-KW"/>
</dbReference>
<dbReference type="AlphaFoldDB" id="A0A3M0Z1V0"/>
<dbReference type="GO" id="GO:0006281">
    <property type="term" value="P:DNA repair"/>
    <property type="evidence" value="ECO:0007669"/>
    <property type="project" value="UniProtKB-KW"/>
</dbReference>
<dbReference type="InterPro" id="IPR000085">
    <property type="entry name" value="RuvA"/>
</dbReference>
<evidence type="ECO:0000256" key="3">
    <source>
        <dbReference type="ARBA" id="ARBA00023125"/>
    </source>
</evidence>
<proteinExistence type="predicted"/>
<evidence type="ECO:0000256" key="1">
    <source>
        <dbReference type="ARBA" id="ARBA00022490"/>
    </source>
</evidence>
<feature type="non-terminal residue" evidence="6">
    <location>
        <position position="170"/>
    </location>
</feature>